<organism evidence="2 3">
    <name type="scientific">Allacma fusca</name>
    <dbReference type="NCBI Taxonomy" id="39272"/>
    <lineage>
        <taxon>Eukaryota</taxon>
        <taxon>Metazoa</taxon>
        <taxon>Ecdysozoa</taxon>
        <taxon>Arthropoda</taxon>
        <taxon>Hexapoda</taxon>
        <taxon>Collembola</taxon>
        <taxon>Symphypleona</taxon>
        <taxon>Sminthuridae</taxon>
        <taxon>Allacma</taxon>
    </lineage>
</organism>
<name>A0A8J2P0W4_9HEXA</name>
<comment type="caution">
    <text evidence="2">The sequence shown here is derived from an EMBL/GenBank/DDBJ whole genome shotgun (WGS) entry which is preliminary data.</text>
</comment>
<evidence type="ECO:0000313" key="2">
    <source>
        <dbReference type="EMBL" id="CAG7734163.1"/>
    </source>
</evidence>
<proteinExistence type="predicted"/>
<reference evidence="2" key="1">
    <citation type="submission" date="2021-06" db="EMBL/GenBank/DDBJ databases">
        <authorList>
            <person name="Hodson N. C."/>
            <person name="Mongue J. A."/>
            <person name="Jaron S. K."/>
        </authorList>
    </citation>
    <scope>NUCLEOTIDE SEQUENCE</scope>
</reference>
<protein>
    <submittedName>
        <fullName evidence="2">Uncharacterized protein</fullName>
    </submittedName>
</protein>
<dbReference type="Proteomes" id="UP000708208">
    <property type="component" value="Unassembled WGS sequence"/>
</dbReference>
<gene>
    <name evidence="2" type="ORF">AFUS01_LOCUS22566</name>
</gene>
<feature type="chain" id="PRO_5035298372" evidence="1">
    <location>
        <begin position="19"/>
        <end position="115"/>
    </location>
</feature>
<accession>A0A8J2P0W4</accession>
<keyword evidence="3" id="KW-1185">Reference proteome</keyword>
<dbReference type="OrthoDB" id="203812at2759"/>
<dbReference type="PROSITE" id="PS51257">
    <property type="entry name" value="PROKAR_LIPOPROTEIN"/>
    <property type="match status" value="1"/>
</dbReference>
<keyword evidence="1" id="KW-0732">Signal</keyword>
<dbReference type="AlphaFoldDB" id="A0A8J2P0W4"/>
<feature type="non-terminal residue" evidence="2">
    <location>
        <position position="115"/>
    </location>
</feature>
<evidence type="ECO:0000256" key="1">
    <source>
        <dbReference type="SAM" id="SignalP"/>
    </source>
</evidence>
<dbReference type="EMBL" id="CAJVCH010264162">
    <property type="protein sequence ID" value="CAG7734163.1"/>
    <property type="molecule type" value="Genomic_DNA"/>
</dbReference>
<feature type="signal peptide" evidence="1">
    <location>
        <begin position="1"/>
        <end position="18"/>
    </location>
</feature>
<evidence type="ECO:0000313" key="3">
    <source>
        <dbReference type="Proteomes" id="UP000708208"/>
    </source>
</evidence>
<sequence>MNRIFIIILVTGTACTKGQTIRGSNKLHLSNSIDNEQELDLSEAAFQKVYSYTKNTNAFKDISYERIKAGVINTTSWDPPAELKKSFPYYHAGYDYDKRPVWIAEIGKFDFREIV</sequence>